<dbReference type="EMBL" id="VEVO01000011">
    <property type="protein sequence ID" value="KAF0034698.1"/>
    <property type="molecule type" value="Genomic_DNA"/>
</dbReference>
<sequence>MESDKRGRTLNASRLLHVHDRGEGRRRQKQIVLCVFAVVLTSLNTRGQRRPTRRNWYGDSSLLRFLTTETLQRPQIHTETKLTDVDWFPVQTLYN</sequence>
<gene>
    <name evidence="1" type="ORF">F2P81_012456</name>
</gene>
<organism evidence="1 2">
    <name type="scientific">Scophthalmus maximus</name>
    <name type="common">Turbot</name>
    <name type="synonym">Psetta maxima</name>
    <dbReference type="NCBI Taxonomy" id="52904"/>
    <lineage>
        <taxon>Eukaryota</taxon>
        <taxon>Metazoa</taxon>
        <taxon>Chordata</taxon>
        <taxon>Craniata</taxon>
        <taxon>Vertebrata</taxon>
        <taxon>Euteleostomi</taxon>
        <taxon>Actinopterygii</taxon>
        <taxon>Neopterygii</taxon>
        <taxon>Teleostei</taxon>
        <taxon>Neoteleostei</taxon>
        <taxon>Acanthomorphata</taxon>
        <taxon>Carangaria</taxon>
        <taxon>Pleuronectiformes</taxon>
        <taxon>Pleuronectoidei</taxon>
        <taxon>Scophthalmidae</taxon>
        <taxon>Scophthalmus</taxon>
    </lineage>
</organism>
<accession>A0A6A4SRF1</accession>
<dbReference type="AlphaFoldDB" id="A0A6A4SRF1"/>
<evidence type="ECO:0000313" key="1">
    <source>
        <dbReference type="EMBL" id="KAF0034698.1"/>
    </source>
</evidence>
<reference evidence="1 2" key="1">
    <citation type="submission" date="2019-06" db="EMBL/GenBank/DDBJ databases">
        <title>Draft genomes of female and male turbot (Scophthalmus maximus).</title>
        <authorList>
            <person name="Xu H."/>
            <person name="Xu X.-W."/>
            <person name="Shao C."/>
            <person name="Chen S."/>
        </authorList>
    </citation>
    <scope>NUCLEOTIDE SEQUENCE [LARGE SCALE GENOMIC DNA]</scope>
    <source>
        <strain evidence="1">Ysfricsl-2016a</strain>
        <tissue evidence="1">Blood</tissue>
    </source>
</reference>
<protein>
    <submittedName>
        <fullName evidence="1">Uncharacterized protein</fullName>
    </submittedName>
</protein>
<comment type="caution">
    <text evidence="1">The sequence shown here is derived from an EMBL/GenBank/DDBJ whole genome shotgun (WGS) entry which is preliminary data.</text>
</comment>
<dbReference type="Proteomes" id="UP000438429">
    <property type="component" value="Unassembled WGS sequence"/>
</dbReference>
<proteinExistence type="predicted"/>
<evidence type="ECO:0000313" key="2">
    <source>
        <dbReference type="Proteomes" id="UP000438429"/>
    </source>
</evidence>
<name>A0A6A4SRF1_SCOMX</name>